<dbReference type="Gene3D" id="3.90.320.10">
    <property type="match status" value="1"/>
</dbReference>
<reference evidence="1" key="1">
    <citation type="submission" date="2022-08" db="UniProtKB">
        <authorList>
            <consortium name="EnsemblMetazoa"/>
        </authorList>
    </citation>
    <scope>IDENTIFICATION</scope>
    <source>
        <strain evidence="1">05x7-T-G4-1.051#20</strain>
    </source>
</reference>
<dbReference type="InterPro" id="IPR011604">
    <property type="entry name" value="PDDEXK-like_dom_sf"/>
</dbReference>
<evidence type="ECO:0000313" key="2">
    <source>
        <dbReference type="Proteomes" id="UP000005408"/>
    </source>
</evidence>
<evidence type="ECO:0000313" key="1">
    <source>
        <dbReference type="EnsemblMetazoa" id="G12599.1:cds"/>
    </source>
</evidence>
<accession>A0A8W8I6H9</accession>
<keyword evidence="2" id="KW-1185">Reference proteome</keyword>
<proteinExistence type="predicted"/>
<protein>
    <submittedName>
        <fullName evidence="1">Uncharacterized protein</fullName>
    </submittedName>
</protein>
<dbReference type="Proteomes" id="UP000005408">
    <property type="component" value="Unassembled WGS sequence"/>
</dbReference>
<dbReference type="AlphaFoldDB" id="A0A8W8I6H9"/>
<organism evidence="1 2">
    <name type="scientific">Magallana gigas</name>
    <name type="common">Pacific oyster</name>
    <name type="synonym">Crassostrea gigas</name>
    <dbReference type="NCBI Taxonomy" id="29159"/>
    <lineage>
        <taxon>Eukaryota</taxon>
        <taxon>Metazoa</taxon>
        <taxon>Spiralia</taxon>
        <taxon>Lophotrochozoa</taxon>
        <taxon>Mollusca</taxon>
        <taxon>Bivalvia</taxon>
        <taxon>Autobranchia</taxon>
        <taxon>Pteriomorphia</taxon>
        <taxon>Ostreida</taxon>
        <taxon>Ostreoidea</taxon>
        <taxon>Ostreidae</taxon>
        <taxon>Magallana</taxon>
    </lineage>
</organism>
<sequence length="129" mass="14904">MKSAILDHDYLIMPITEYWVDNALQVTQREAPEIQEKARDQSSSKSCFNERSWRITSSRFCDIYLATPRRNTTKLCQCLVQTPAASFRNEAISHGKVYEPSVVLKQTLALHTCVQGMDRQHLQIARLYL</sequence>
<dbReference type="EnsemblMetazoa" id="G12599.1">
    <property type="protein sequence ID" value="G12599.1:cds"/>
    <property type="gene ID" value="G12599"/>
</dbReference>
<name>A0A8W8I6H9_MAGGI</name>